<sequence length="433" mass="49360">MERIRIVSLKGLSRRQETIVREGQMEAARVWSECRDMHLKARQEHTPWPGRNEYHKATRGGRFALHSQSVQQVFRAFDAAVESTWENRRAGRKEMRYPYKDKRFFPLMWPAQAMGLEEKRIVLPMGRGRPSLVFPRPQWLTGKAACKVVWNGVHNELHISLEEAGAEPVGIGATEKHATVDLGQIHLAAVVTNGGEALVVSGRGIRSLKRLHSKQLGEIQKKRSRCTKGSRRWRKLGRTRARLTLRHERRVRDLRHKGTRQVVDFCKERGVEALFVGDPDGVRRKNSGRHHNQRMSQWEYGKDISYLEQKSEKDRIVCFTGDERGTSSRCPVCGHRHKPKGRNWRCKACGFVGHRDIVGAVNMHPIAYGQVVPFPKRITYHRPGSLRRCSSPDTGLPQVNSGSCLAQSRNQAPQREVPLRVPSGNRPQTASIS</sequence>
<organism evidence="8 9">
    <name type="scientific">Acidithiobacillus caldus</name>
    <dbReference type="NCBI Taxonomy" id="33059"/>
    <lineage>
        <taxon>Bacteria</taxon>
        <taxon>Pseudomonadati</taxon>
        <taxon>Pseudomonadota</taxon>
        <taxon>Acidithiobacillia</taxon>
        <taxon>Acidithiobacillales</taxon>
        <taxon>Acidithiobacillaceae</taxon>
        <taxon>Acidithiobacillus</taxon>
    </lineage>
</organism>
<evidence type="ECO:0000259" key="7">
    <source>
        <dbReference type="Pfam" id="PF07282"/>
    </source>
</evidence>
<dbReference type="NCBIfam" id="NF040570">
    <property type="entry name" value="guided_TnpB"/>
    <property type="match status" value="1"/>
</dbReference>
<name>A0A1E7YQB2_9PROT</name>
<evidence type="ECO:0000256" key="1">
    <source>
        <dbReference type="ARBA" id="ARBA00008761"/>
    </source>
</evidence>
<feature type="region of interest" description="Disordered" evidence="5">
    <location>
        <begin position="385"/>
        <end position="433"/>
    </location>
</feature>
<dbReference type="AlphaFoldDB" id="A0A1E7YQB2"/>
<dbReference type="CDD" id="cd00350">
    <property type="entry name" value="rubredoxin_like"/>
    <property type="match status" value="1"/>
</dbReference>
<feature type="domain" description="Probable transposase IS891/IS1136/IS1341" evidence="6">
    <location>
        <begin position="174"/>
        <end position="281"/>
    </location>
</feature>
<evidence type="ECO:0000256" key="2">
    <source>
        <dbReference type="ARBA" id="ARBA00022578"/>
    </source>
</evidence>
<evidence type="ECO:0000313" key="9">
    <source>
        <dbReference type="Proteomes" id="UP000175616"/>
    </source>
</evidence>
<dbReference type="Pfam" id="PF07282">
    <property type="entry name" value="Cas12f1-like_TNB"/>
    <property type="match status" value="1"/>
</dbReference>
<evidence type="ECO:0000256" key="3">
    <source>
        <dbReference type="ARBA" id="ARBA00023125"/>
    </source>
</evidence>
<gene>
    <name evidence="8" type="ORF">BAE27_03240</name>
</gene>
<keyword evidence="3" id="KW-0238">DNA-binding</keyword>
<feature type="domain" description="Cas12f1-like TNB" evidence="7">
    <location>
        <begin position="302"/>
        <end position="363"/>
    </location>
</feature>
<evidence type="ECO:0008006" key="10">
    <source>
        <dbReference type="Google" id="ProtNLM"/>
    </source>
</evidence>
<dbReference type="GO" id="GO:0006310">
    <property type="term" value="P:DNA recombination"/>
    <property type="evidence" value="ECO:0007669"/>
    <property type="project" value="UniProtKB-KW"/>
</dbReference>
<keyword evidence="2" id="KW-0815">Transposition</keyword>
<dbReference type="EMBL" id="LZYE01000061">
    <property type="protein sequence ID" value="OFC37973.1"/>
    <property type="molecule type" value="Genomic_DNA"/>
</dbReference>
<dbReference type="GO" id="GO:0032196">
    <property type="term" value="P:transposition"/>
    <property type="evidence" value="ECO:0007669"/>
    <property type="project" value="UniProtKB-KW"/>
</dbReference>
<comment type="similarity">
    <text evidence="1">In the C-terminal section; belongs to the transposase 35 family.</text>
</comment>
<dbReference type="InterPro" id="IPR010095">
    <property type="entry name" value="Cas12f1-like_TNB"/>
</dbReference>
<protein>
    <recommendedName>
        <fullName evidence="10">Transposase</fullName>
    </recommendedName>
</protein>
<dbReference type="GO" id="GO:0003677">
    <property type="term" value="F:DNA binding"/>
    <property type="evidence" value="ECO:0007669"/>
    <property type="project" value="UniProtKB-KW"/>
</dbReference>
<dbReference type="InterPro" id="IPR001959">
    <property type="entry name" value="Transposase"/>
</dbReference>
<dbReference type="Pfam" id="PF01385">
    <property type="entry name" value="OrfB_IS605"/>
    <property type="match status" value="1"/>
</dbReference>
<evidence type="ECO:0000259" key="6">
    <source>
        <dbReference type="Pfam" id="PF01385"/>
    </source>
</evidence>
<evidence type="ECO:0000256" key="5">
    <source>
        <dbReference type="SAM" id="MobiDB-lite"/>
    </source>
</evidence>
<reference evidence="8 9" key="1">
    <citation type="submission" date="2016-06" db="EMBL/GenBank/DDBJ databases">
        <title>Gene turnover analysis identifies the evolutionary adaptation of the extremophile Acidithiobacillus caldus.</title>
        <authorList>
            <person name="Zhang X."/>
        </authorList>
    </citation>
    <scope>NUCLEOTIDE SEQUENCE [LARGE SCALE GENOMIC DNA]</scope>
    <source>
        <strain evidence="8 9">DX</strain>
    </source>
</reference>
<feature type="compositionally biased region" description="Polar residues" evidence="5">
    <location>
        <begin position="391"/>
        <end position="413"/>
    </location>
</feature>
<dbReference type="RefSeq" id="WP_070114003.1">
    <property type="nucleotide sequence ID" value="NZ_LZYE01000061.1"/>
</dbReference>
<evidence type="ECO:0000313" key="8">
    <source>
        <dbReference type="EMBL" id="OFC37973.1"/>
    </source>
</evidence>
<comment type="caution">
    <text evidence="8">The sequence shown here is derived from an EMBL/GenBank/DDBJ whole genome shotgun (WGS) entry which is preliminary data.</text>
</comment>
<keyword evidence="4" id="KW-0233">DNA recombination</keyword>
<proteinExistence type="inferred from homology"/>
<accession>A0A1E7YQB2</accession>
<dbReference type="Proteomes" id="UP000175616">
    <property type="component" value="Unassembled WGS sequence"/>
</dbReference>
<evidence type="ECO:0000256" key="4">
    <source>
        <dbReference type="ARBA" id="ARBA00023172"/>
    </source>
</evidence>